<dbReference type="InterPro" id="IPR036396">
    <property type="entry name" value="Cyt_P450_sf"/>
</dbReference>
<keyword evidence="10" id="KW-1133">Transmembrane helix</keyword>
<dbReference type="GO" id="GO:0005506">
    <property type="term" value="F:iron ion binding"/>
    <property type="evidence" value="ECO:0007669"/>
    <property type="project" value="InterPro"/>
</dbReference>
<evidence type="ECO:0000256" key="4">
    <source>
        <dbReference type="ARBA" id="ARBA00022723"/>
    </source>
</evidence>
<keyword evidence="6 8" id="KW-0408">Iron</keyword>
<dbReference type="GO" id="GO:0020037">
    <property type="term" value="F:heme binding"/>
    <property type="evidence" value="ECO:0007669"/>
    <property type="project" value="InterPro"/>
</dbReference>
<dbReference type="Proteomes" id="UP000616885">
    <property type="component" value="Unassembled WGS sequence"/>
</dbReference>
<dbReference type="Pfam" id="PF00067">
    <property type="entry name" value="p450"/>
    <property type="match status" value="1"/>
</dbReference>
<keyword evidence="10" id="KW-0812">Transmembrane</keyword>
<keyword evidence="5 9" id="KW-0560">Oxidoreductase</keyword>
<dbReference type="AlphaFoldDB" id="A0A8H7K546"/>
<feature type="transmembrane region" description="Helical" evidence="10">
    <location>
        <begin position="356"/>
        <end position="376"/>
    </location>
</feature>
<dbReference type="InterPro" id="IPR001128">
    <property type="entry name" value="Cyt_P450"/>
</dbReference>
<keyword evidence="3 8" id="KW-0349">Heme</keyword>
<feature type="binding site" description="axial binding residue" evidence="8">
    <location>
        <position position="521"/>
    </location>
    <ligand>
        <name>heme</name>
        <dbReference type="ChEBI" id="CHEBI:30413"/>
    </ligand>
    <ligandPart>
        <name>Fe</name>
        <dbReference type="ChEBI" id="CHEBI:18248"/>
    </ligandPart>
</feature>
<sequence>MPIPRRKKEVRVKLQIKPKDRAQCSYSGLVEPSNLSLNLYIISYIIMIMISSTQYLVFFAVCGFGLATWRLLGRKDSVYESSSKIWTKLDIAGDTFAQKMVSLKAIIRSCPITSVPELANDGYLKFNRALGRPFALPTPWVRSGALMILPPSKIPLLLRPDKTNEATWINLHGLVENVQLPYVVADPDVYLNVLQFEVVRRKMQSRDMSRLAPTTAEELELSFKDIWGVDKEWKEINGWEGCGRIIARSSQRMLFGLPLSRDPALLETSRQYATSLLVGGAIINCIPLSVRWLLGPLVALRAKYYQAKFVKILLPVVEERIRIWEADKNSGPEDFLQWMIPICASEGSSQLEPRRIALRLVSILIPLIYAICFVFAHCVFDILGSPDSAEVLAGLEDECRRVSSQPGGLASSENINQLFRADSALRESMRMSGVSVTNLFRDVLSGELDVGDGLRVGPGVRMAFPTQNIHLDPENYENPLQFDAFRFSRKFESEKEAIGERELATTTTPTFLPFSYGRHACPGRYFAVQVMKQALAYLVLHYDVELVGGPAKRMALGNTMVPAVNTQMRIKQKE</sequence>
<evidence type="ECO:0000313" key="11">
    <source>
        <dbReference type="EMBL" id="KAF9743992.1"/>
    </source>
</evidence>
<keyword evidence="7 9" id="KW-0503">Monooxygenase</keyword>
<reference evidence="11" key="1">
    <citation type="submission" date="2020-10" db="EMBL/GenBank/DDBJ databases">
        <title>High-Quality Genome Resource of Clonostachys rosea strain S41 by Oxford Nanopore Long-Read Sequencing.</title>
        <authorList>
            <person name="Wang H."/>
        </authorList>
    </citation>
    <scope>NUCLEOTIDE SEQUENCE</scope>
    <source>
        <strain evidence="11">S41</strain>
    </source>
</reference>
<evidence type="ECO:0000256" key="1">
    <source>
        <dbReference type="ARBA" id="ARBA00001971"/>
    </source>
</evidence>
<comment type="similarity">
    <text evidence="2 9">Belongs to the cytochrome P450 family.</text>
</comment>
<feature type="transmembrane region" description="Helical" evidence="10">
    <location>
        <begin position="41"/>
        <end position="67"/>
    </location>
</feature>
<proteinExistence type="inferred from homology"/>
<evidence type="ECO:0000256" key="7">
    <source>
        <dbReference type="ARBA" id="ARBA00023033"/>
    </source>
</evidence>
<evidence type="ECO:0000256" key="2">
    <source>
        <dbReference type="ARBA" id="ARBA00010617"/>
    </source>
</evidence>
<dbReference type="InterPro" id="IPR002403">
    <property type="entry name" value="Cyt_P450_E_grp-IV"/>
</dbReference>
<evidence type="ECO:0000313" key="12">
    <source>
        <dbReference type="Proteomes" id="UP000616885"/>
    </source>
</evidence>
<dbReference type="PRINTS" id="PR00465">
    <property type="entry name" value="EP450IV"/>
</dbReference>
<evidence type="ECO:0000256" key="5">
    <source>
        <dbReference type="ARBA" id="ARBA00023002"/>
    </source>
</evidence>
<dbReference type="PANTHER" id="PTHR46206">
    <property type="entry name" value="CYTOCHROME P450"/>
    <property type="match status" value="1"/>
</dbReference>
<name>A0A8H7K546_BIOOC</name>
<keyword evidence="10" id="KW-0472">Membrane</keyword>
<dbReference type="GO" id="GO:0016705">
    <property type="term" value="F:oxidoreductase activity, acting on paired donors, with incorporation or reduction of molecular oxygen"/>
    <property type="evidence" value="ECO:0007669"/>
    <property type="project" value="InterPro"/>
</dbReference>
<dbReference type="PROSITE" id="PS00086">
    <property type="entry name" value="CYTOCHROME_P450"/>
    <property type="match status" value="1"/>
</dbReference>
<dbReference type="SUPFAM" id="SSF48264">
    <property type="entry name" value="Cytochrome P450"/>
    <property type="match status" value="1"/>
</dbReference>
<comment type="caution">
    <text evidence="11">The sequence shown here is derived from an EMBL/GenBank/DDBJ whole genome shotgun (WGS) entry which is preliminary data.</text>
</comment>
<dbReference type="PANTHER" id="PTHR46206:SF1">
    <property type="entry name" value="P450, PUTATIVE (EUROFUNG)-RELATED"/>
    <property type="match status" value="1"/>
</dbReference>
<accession>A0A8H7K546</accession>
<evidence type="ECO:0000256" key="3">
    <source>
        <dbReference type="ARBA" id="ARBA00022617"/>
    </source>
</evidence>
<keyword evidence="4 8" id="KW-0479">Metal-binding</keyword>
<dbReference type="EMBL" id="JADCTT010000016">
    <property type="protein sequence ID" value="KAF9743992.1"/>
    <property type="molecule type" value="Genomic_DNA"/>
</dbReference>
<evidence type="ECO:0000256" key="9">
    <source>
        <dbReference type="RuleBase" id="RU000461"/>
    </source>
</evidence>
<dbReference type="Gene3D" id="1.10.630.10">
    <property type="entry name" value="Cytochrome P450"/>
    <property type="match status" value="1"/>
</dbReference>
<protein>
    <recommendedName>
        <fullName evidence="13">Cytochrome P450</fullName>
    </recommendedName>
</protein>
<evidence type="ECO:0008006" key="13">
    <source>
        <dbReference type="Google" id="ProtNLM"/>
    </source>
</evidence>
<evidence type="ECO:0000256" key="10">
    <source>
        <dbReference type="SAM" id="Phobius"/>
    </source>
</evidence>
<comment type="cofactor">
    <cofactor evidence="1 8">
        <name>heme</name>
        <dbReference type="ChEBI" id="CHEBI:30413"/>
    </cofactor>
</comment>
<organism evidence="11 12">
    <name type="scientific">Bionectria ochroleuca</name>
    <name type="common">Gliocladium roseum</name>
    <dbReference type="NCBI Taxonomy" id="29856"/>
    <lineage>
        <taxon>Eukaryota</taxon>
        <taxon>Fungi</taxon>
        <taxon>Dikarya</taxon>
        <taxon>Ascomycota</taxon>
        <taxon>Pezizomycotina</taxon>
        <taxon>Sordariomycetes</taxon>
        <taxon>Hypocreomycetidae</taxon>
        <taxon>Hypocreales</taxon>
        <taxon>Bionectriaceae</taxon>
        <taxon>Clonostachys</taxon>
    </lineage>
</organism>
<dbReference type="GO" id="GO:0004497">
    <property type="term" value="F:monooxygenase activity"/>
    <property type="evidence" value="ECO:0007669"/>
    <property type="project" value="UniProtKB-KW"/>
</dbReference>
<evidence type="ECO:0000256" key="8">
    <source>
        <dbReference type="PIRSR" id="PIRSR602403-1"/>
    </source>
</evidence>
<dbReference type="InterPro" id="IPR017972">
    <property type="entry name" value="Cyt_P450_CS"/>
</dbReference>
<dbReference type="CDD" id="cd11041">
    <property type="entry name" value="CYP503A1-like"/>
    <property type="match status" value="1"/>
</dbReference>
<evidence type="ECO:0000256" key="6">
    <source>
        <dbReference type="ARBA" id="ARBA00023004"/>
    </source>
</evidence>
<gene>
    <name evidence="11" type="ORF">IM811_006332</name>
</gene>